<evidence type="ECO:0000256" key="2">
    <source>
        <dbReference type="ARBA" id="ARBA00022840"/>
    </source>
</evidence>
<keyword evidence="5" id="KW-1185">Reference proteome</keyword>
<evidence type="ECO:0000256" key="1">
    <source>
        <dbReference type="ARBA" id="ARBA00022741"/>
    </source>
</evidence>
<dbReference type="PANTHER" id="PTHR43272">
    <property type="entry name" value="LONG-CHAIN-FATTY-ACID--COA LIGASE"/>
    <property type="match status" value="1"/>
</dbReference>
<evidence type="ECO:0000313" key="4">
    <source>
        <dbReference type="EMBL" id="KAG0321095.1"/>
    </source>
</evidence>
<name>A0A9P6UVG5_9FUNG</name>
<dbReference type="GO" id="GO:0005783">
    <property type="term" value="C:endoplasmic reticulum"/>
    <property type="evidence" value="ECO:0007669"/>
    <property type="project" value="TreeGrafter"/>
</dbReference>
<dbReference type="Proteomes" id="UP000738325">
    <property type="component" value="Unassembled WGS sequence"/>
</dbReference>
<dbReference type="InterPro" id="IPR042099">
    <property type="entry name" value="ANL_N_sf"/>
</dbReference>
<dbReference type="PROSITE" id="PS00455">
    <property type="entry name" value="AMP_BINDING"/>
    <property type="match status" value="1"/>
</dbReference>
<dbReference type="Gene3D" id="3.40.50.12780">
    <property type="entry name" value="N-terminal domain of ligase-like"/>
    <property type="match status" value="1"/>
</dbReference>
<dbReference type="InterPro" id="IPR000873">
    <property type="entry name" value="AMP-dep_synth/lig_dom"/>
</dbReference>
<keyword evidence="1" id="KW-0547">Nucleotide-binding</keyword>
<dbReference type="InterPro" id="IPR020845">
    <property type="entry name" value="AMP-binding_CS"/>
</dbReference>
<protein>
    <recommendedName>
        <fullName evidence="3">AMP-dependent synthetase/ligase domain-containing protein</fullName>
    </recommendedName>
</protein>
<dbReference type="SUPFAM" id="SSF56801">
    <property type="entry name" value="Acetyl-CoA synthetase-like"/>
    <property type="match status" value="1"/>
</dbReference>
<proteinExistence type="predicted"/>
<dbReference type="EMBL" id="JAAAIP010000256">
    <property type="protein sequence ID" value="KAG0321095.1"/>
    <property type="molecule type" value="Genomic_DNA"/>
</dbReference>
<gene>
    <name evidence="4" type="ORF">BGZ99_004113</name>
</gene>
<evidence type="ECO:0000313" key="5">
    <source>
        <dbReference type="Proteomes" id="UP000738325"/>
    </source>
</evidence>
<feature type="domain" description="AMP-dependent synthetase/ligase" evidence="3">
    <location>
        <begin position="85"/>
        <end position="513"/>
    </location>
</feature>
<dbReference type="GO" id="GO:0004467">
    <property type="term" value="F:long-chain fatty acid-CoA ligase activity"/>
    <property type="evidence" value="ECO:0007669"/>
    <property type="project" value="TreeGrafter"/>
</dbReference>
<evidence type="ECO:0000259" key="3">
    <source>
        <dbReference type="Pfam" id="PF00501"/>
    </source>
</evidence>
<reference evidence="4" key="1">
    <citation type="journal article" date="2020" name="Fungal Divers.">
        <title>Resolving the Mortierellaceae phylogeny through synthesis of multi-gene phylogenetics and phylogenomics.</title>
        <authorList>
            <person name="Vandepol N."/>
            <person name="Liber J."/>
            <person name="Desiro A."/>
            <person name="Na H."/>
            <person name="Kennedy M."/>
            <person name="Barry K."/>
            <person name="Grigoriev I.V."/>
            <person name="Miller A.N."/>
            <person name="O'Donnell K."/>
            <person name="Stajich J.E."/>
            <person name="Bonito G."/>
        </authorList>
    </citation>
    <scope>NUCLEOTIDE SEQUENCE</scope>
    <source>
        <strain evidence="4">REB-010B</strain>
    </source>
</reference>
<accession>A0A9P6UVG5</accession>
<dbReference type="Pfam" id="PF00501">
    <property type="entry name" value="AMP-binding"/>
    <property type="match status" value="1"/>
</dbReference>
<dbReference type="GO" id="GO:0016020">
    <property type="term" value="C:membrane"/>
    <property type="evidence" value="ECO:0007669"/>
    <property type="project" value="TreeGrafter"/>
</dbReference>
<organism evidence="4 5">
    <name type="scientific">Dissophora globulifera</name>
    <dbReference type="NCBI Taxonomy" id="979702"/>
    <lineage>
        <taxon>Eukaryota</taxon>
        <taxon>Fungi</taxon>
        <taxon>Fungi incertae sedis</taxon>
        <taxon>Mucoromycota</taxon>
        <taxon>Mortierellomycotina</taxon>
        <taxon>Mortierellomycetes</taxon>
        <taxon>Mortierellales</taxon>
        <taxon>Mortierellaceae</taxon>
        <taxon>Dissophora</taxon>
    </lineage>
</organism>
<keyword evidence="2" id="KW-0067">ATP-binding</keyword>
<dbReference type="GO" id="GO:0005524">
    <property type="term" value="F:ATP binding"/>
    <property type="evidence" value="ECO:0007669"/>
    <property type="project" value="UniProtKB-KW"/>
</dbReference>
<sequence length="706" mass="77621">MCSFLPPPPRPPGFVRRLKLLTAKSQTLRGQPVKNAPKPCHYRHAAYTDSLVSTIREAPQLKTLYDVWQNSVTKYADNDFLGHRPFNTVAQTYGGYTWETFTQVNQRVNAFGSGIMHLNEVILGNEQLNRWSLGIWSQGRPEWFITEMGCNCYNLISVALYDTLGHDAVEYIVNHADIQIVVASANHIASLLENAEKLPTLKAIVSMDSLHDTVPVPGATSAAQVLRAWGAEKGIKVYDFDEIESLGAEFPRKHLPPHEDEVASLCYTSGTTGQPKGAMLTHKNFIATIGTNREGMNLTKDDVLISFLPLAHIMGRVIDCCLMYAGGKIGYFRGDILLLLEDVAELRPTFFPAVPRLLNRIYAKLVSATIEAPGLVGALARRGVAAKMANLAAGKGVNHPLWDRLLFNKIKMALGGRVQVILTGSAPIAKEVLSFLRIAFGCVVLEGYGSTEGMATATITMADEYIPGHIGCPRPSCELKLVDVPDMKYFSTDKPYPRGEICIRGDTVFKGYFKDDNNTKATIDSQGWLATGDIGFVDSRGCFTIIDRKKNIFKLAQGEYIAPEKIENVLGARCNLVLQIYVHGDSLESTLVSVLIPEPETFLPFANAIVGSSVTAGDAEGISKLCKEPKVILAVTKELEKAGKAGSLRGFEMVKRVHLTTDAFTVDNGMITPTFKVRRPQVAEYFQEQIKAMYEDIRNTSPVAKL</sequence>
<comment type="caution">
    <text evidence="4">The sequence shown here is derived from an EMBL/GenBank/DDBJ whole genome shotgun (WGS) entry which is preliminary data.</text>
</comment>
<dbReference type="OrthoDB" id="1700726at2759"/>
<dbReference type="PANTHER" id="PTHR43272:SF33">
    <property type="entry name" value="AMP-BINDING DOMAIN-CONTAINING PROTEIN-RELATED"/>
    <property type="match status" value="1"/>
</dbReference>
<dbReference type="AlphaFoldDB" id="A0A9P6UVG5"/>